<dbReference type="SUPFAM" id="SSF109604">
    <property type="entry name" value="HD-domain/PDEase-like"/>
    <property type="match status" value="1"/>
</dbReference>
<accession>A0A8J4TZJ5</accession>
<dbReference type="InterPro" id="IPR050135">
    <property type="entry name" value="dGTPase-like"/>
</dbReference>
<comment type="caution">
    <text evidence="1">The sequence shown here is derived from an EMBL/GenBank/DDBJ whole genome shotgun (WGS) entry which is preliminary data.</text>
</comment>
<dbReference type="EMBL" id="QNUK01001181">
    <property type="protein sequence ID" value="KAF5886396.1"/>
    <property type="molecule type" value="Genomic_DNA"/>
</dbReference>
<dbReference type="GO" id="GO:0008832">
    <property type="term" value="F:dGTPase activity"/>
    <property type="evidence" value="ECO:0007669"/>
    <property type="project" value="TreeGrafter"/>
</dbReference>
<dbReference type="OrthoDB" id="9991235at2759"/>
<dbReference type="AlphaFoldDB" id="A0A8J4TZJ5"/>
<keyword evidence="2" id="KW-1185">Reference proteome</keyword>
<name>A0A8J4TZJ5_CLAMG</name>
<dbReference type="Proteomes" id="UP000727407">
    <property type="component" value="Unassembled WGS sequence"/>
</dbReference>
<dbReference type="GO" id="GO:0051607">
    <property type="term" value="P:defense response to virus"/>
    <property type="evidence" value="ECO:0007669"/>
    <property type="project" value="TreeGrafter"/>
</dbReference>
<dbReference type="FunFam" id="3.30.70.2760:FF:000002">
    <property type="entry name" value="SAM and HD domain-containing deoxynucleoside triphosphate triphosphohydrolase 1"/>
    <property type="match status" value="1"/>
</dbReference>
<gene>
    <name evidence="1" type="primary">samhd1</name>
    <name evidence="1" type="ORF">DAT39_022530</name>
</gene>
<dbReference type="Gene3D" id="3.30.70.2760">
    <property type="match status" value="1"/>
</dbReference>
<dbReference type="GO" id="GO:0005634">
    <property type="term" value="C:nucleus"/>
    <property type="evidence" value="ECO:0007669"/>
    <property type="project" value="TreeGrafter"/>
</dbReference>
<dbReference type="Gene3D" id="1.10.3210.10">
    <property type="entry name" value="Hypothetical protein af1432"/>
    <property type="match status" value="1"/>
</dbReference>
<feature type="non-terminal residue" evidence="1">
    <location>
        <position position="1"/>
    </location>
</feature>
<dbReference type="PANTHER" id="PTHR11373">
    <property type="entry name" value="DEOXYNUCLEOSIDE TRIPHOSPHATE TRIPHOSPHOHYDROLASE"/>
    <property type="match status" value="1"/>
</dbReference>
<organism evidence="1 2">
    <name type="scientific">Clarias magur</name>
    <name type="common">Asian catfish</name>
    <name type="synonym">Macropteronotus magur</name>
    <dbReference type="NCBI Taxonomy" id="1594786"/>
    <lineage>
        <taxon>Eukaryota</taxon>
        <taxon>Metazoa</taxon>
        <taxon>Chordata</taxon>
        <taxon>Craniata</taxon>
        <taxon>Vertebrata</taxon>
        <taxon>Euteleostomi</taxon>
        <taxon>Actinopterygii</taxon>
        <taxon>Neopterygii</taxon>
        <taxon>Teleostei</taxon>
        <taxon>Ostariophysi</taxon>
        <taxon>Siluriformes</taxon>
        <taxon>Clariidae</taxon>
        <taxon>Clarias</taxon>
    </lineage>
</organism>
<reference evidence="1" key="1">
    <citation type="submission" date="2020-07" db="EMBL/GenBank/DDBJ databases">
        <title>Clarias magur genome sequencing, assembly and annotation.</title>
        <authorList>
            <person name="Kushwaha B."/>
            <person name="Kumar R."/>
            <person name="Das P."/>
            <person name="Joshi C.G."/>
            <person name="Kumar D."/>
            <person name="Nagpure N.S."/>
            <person name="Pandey M."/>
            <person name="Agarwal S."/>
            <person name="Srivastava S."/>
            <person name="Singh M."/>
            <person name="Sahoo L."/>
            <person name="Jayasankar P."/>
            <person name="Meher P.K."/>
            <person name="Koringa P.G."/>
            <person name="Iquebal M.A."/>
            <person name="Das S.P."/>
            <person name="Bit A."/>
            <person name="Patnaik S."/>
            <person name="Patel N."/>
            <person name="Shah T.M."/>
            <person name="Hinsu A."/>
            <person name="Jena J.K."/>
        </authorList>
    </citation>
    <scope>NUCLEOTIDE SEQUENCE</scope>
    <source>
        <strain evidence="1">CIFAMagur01</strain>
        <tissue evidence="1">Testis</tissue>
    </source>
</reference>
<dbReference type="PANTHER" id="PTHR11373:SF4">
    <property type="entry name" value="DEOXYNUCLEOSIDE TRIPHOSPHATE TRIPHOSPHOHYDROLASE SAMHD1"/>
    <property type="match status" value="1"/>
</dbReference>
<dbReference type="GO" id="GO:0045088">
    <property type="term" value="P:regulation of innate immune response"/>
    <property type="evidence" value="ECO:0007669"/>
    <property type="project" value="TreeGrafter"/>
</dbReference>
<evidence type="ECO:0000313" key="1">
    <source>
        <dbReference type="EMBL" id="KAF5886396.1"/>
    </source>
</evidence>
<proteinExistence type="predicted"/>
<evidence type="ECO:0000313" key="2">
    <source>
        <dbReference type="Proteomes" id="UP000727407"/>
    </source>
</evidence>
<sequence>MFDHLVKENNLWPVMEEFELSPTDLNFIKEQIAGPLDPASSQTTNQDKSRREKKEFLYEIVANRRTGIDVDKWDYFARDSYHLGIQNSSDHERFLKFTRVCEVNGKRLICARDKEAHNLYEMFHARHSIHRRACQHKVTNIIQEMIAEALVKADPYILIEGSNGMLYKMSEAIDDMEAFTKLTDHVFEKILYSSDPKLSEAQTILKNIVSRRLYKFVGQTTPETDLNVSKEELAKELADSKPDDIEVDLTPEDFIITVFGIDYGKKEKNPIDDVYFYSKKDPNKAFQILKEEVSKLLPQTFSEKHIRVYCRQAEKLEVAKKYFKQWCDKNTSKPQ</sequence>
<dbReference type="GO" id="GO:0006203">
    <property type="term" value="P:dGTP catabolic process"/>
    <property type="evidence" value="ECO:0007669"/>
    <property type="project" value="TreeGrafter"/>
</dbReference>
<protein>
    <submittedName>
        <fullName evidence="1">Deoxynucleoside triphosphate triphosphohydrolase SAMHD1</fullName>
    </submittedName>
</protein>